<dbReference type="AlphaFoldDB" id="A0A2N3HL09"/>
<protein>
    <submittedName>
        <fullName evidence="2">Uncharacterized protein</fullName>
    </submittedName>
</protein>
<gene>
    <name evidence="2" type="ORF">CSW08_07150</name>
</gene>
<keyword evidence="3" id="KW-1185">Reference proteome</keyword>
<evidence type="ECO:0000256" key="1">
    <source>
        <dbReference type="SAM" id="Phobius"/>
    </source>
</evidence>
<dbReference type="EMBL" id="PJEO01000018">
    <property type="protein sequence ID" value="PKQ45621.1"/>
    <property type="molecule type" value="Genomic_DNA"/>
</dbReference>
<keyword evidence="1" id="KW-0812">Transmembrane</keyword>
<reference evidence="2 3" key="1">
    <citation type="submission" date="2017-12" db="EMBL/GenBank/DDBJ databases">
        <title>Confluentibacter flavum sp. nov., isolated from the saline lake.</title>
        <authorList>
            <person name="Yu L."/>
        </authorList>
    </citation>
    <scope>NUCLEOTIDE SEQUENCE [LARGE SCALE GENOMIC DNA]</scope>
    <source>
        <strain evidence="2 3">3B</strain>
    </source>
</reference>
<comment type="caution">
    <text evidence="2">The sequence shown here is derived from an EMBL/GenBank/DDBJ whole genome shotgun (WGS) entry which is preliminary data.</text>
</comment>
<evidence type="ECO:0000313" key="3">
    <source>
        <dbReference type="Proteomes" id="UP000233435"/>
    </source>
</evidence>
<proteinExistence type="predicted"/>
<feature type="transmembrane region" description="Helical" evidence="1">
    <location>
        <begin position="21"/>
        <end position="39"/>
    </location>
</feature>
<keyword evidence="1" id="KW-1133">Transmembrane helix</keyword>
<sequence>MFANQILKIIITMKTFNLRFFKLKVASFFILAGIMAILASCEKDDIFATINILEPQNKSGDVRGNGGTTTKTWSFENSNTTAGWDMSIDAQSGSFQFVIKDAAGTTVLDRTLTAGQNAQDASGTSSAGTAGTWTVTATLTNFNGSGDYSFL</sequence>
<name>A0A2N3HL09_9FLAO</name>
<evidence type="ECO:0000313" key="2">
    <source>
        <dbReference type="EMBL" id="PKQ45621.1"/>
    </source>
</evidence>
<keyword evidence="1" id="KW-0472">Membrane</keyword>
<accession>A0A2N3HL09</accession>
<organism evidence="2 3">
    <name type="scientific">Confluentibacter flavum</name>
    <dbReference type="NCBI Taxonomy" id="1909700"/>
    <lineage>
        <taxon>Bacteria</taxon>
        <taxon>Pseudomonadati</taxon>
        <taxon>Bacteroidota</taxon>
        <taxon>Flavobacteriia</taxon>
        <taxon>Flavobacteriales</taxon>
        <taxon>Flavobacteriaceae</taxon>
        <taxon>Confluentibacter</taxon>
    </lineage>
</organism>
<dbReference type="Proteomes" id="UP000233435">
    <property type="component" value="Unassembled WGS sequence"/>
</dbReference>